<evidence type="ECO:0000313" key="1">
    <source>
        <dbReference type="EMBL" id="MCQ1529416.1"/>
    </source>
</evidence>
<comment type="caution">
    <text evidence="1">The sequence shown here is derived from an EMBL/GenBank/DDBJ whole genome shotgun (WGS) entry which is preliminary data.</text>
</comment>
<dbReference type="EMBL" id="JAJEKE010000005">
    <property type="protein sequence ID" value="MCQ1529416.1"/>
    <property type="molecule type" value="Genomic_DNA"/>
</dbReference>
<organism evidence="1 2">
    <name type="scientific">Lutispora saccharofermentans</name>
    <dbReference type="NCBI Taxonomy" id="3024236"/>
    <lineage>
        <taxon>Bacteria</taxon>
        <taxon>Bacillati</taxon>
        <taxon>Bacillota</taxon>
        <taxon>Clostridia</taxon>
        <taxon>Lutisporales</taxon>
        <taxon>Lutisporaceae</taxon>
        <taxon>Lutispora</taxon>
    </lineage>
</organism>
<sequence length="89" mass="10594">MEEKLLKLFQDFYNEFKDFKTEMTDFKKSTERRLDKIDFRLEGIDDKVSEAFEAIEAHAQINKEQHKEIMNELKGELNIVQLAVKRAAK</sequence>
<dbReference type="RefSeq" id="WP_255226936.1">
    <property type="nucleotide sequence ID" value="NZ_JAJEKE010000005.1"/>
</dbReference>
<name>A0ABT1NGH2_9FIRM</name>
<evidence type="ECO:0000313" key="2">
    <source>
        <dbReference type="Proteomes" id="UP001651880"/>
    </source>
</evidence>
<reference evidence="1 2" key="1">
    <citation type="submission" date="2021-10" db="EMBL/GenBank/DDBJ databases">
        <title>Lutispora strain m25 sp. nov., a thermophilic, non-spore-forming bacterium isolated from a lab-scale methanogenic bioreactor digesting anaerobic sludge.</title>
        <authorList>
            <person name="El Houari A."/>
            <person name="Mcdonald J."/>
        </authorList>
    </citation>
    <scope>NUCLEOTIDE SEQUENCE [LARGE SCALE GENOMIC DNA]</scope>
    <source>
        <strain evidence="2">m25</strain>
    </source>
</reference>
<keyword evidence="2" id="KW-1185">Reference proteome</keyword>
<gene>
    <name evidence="1" type="ORF">LJD61_07595</name>
</gene>
<dbReference type="Proteomes" id="UP001651880">
    <property type="component" value="Unassembled WGS sequence"/>
</dbReference>
<protein>
    <submittedName>
        <fullName evidence="1">Uncharacterized protein</fullName>
    </submittedName>
</protein>
<accession>A0ABT1NGH2</accession>
<proteinExistence type="predicted"/>